<organism evidence="3 4">
    <name type="scientific">Termitidicoccus mucosus</name>
    <dbReference type="NCBI Taxonomy" id="1184151"/>
    <lineage>
        <taxon>Bacteria</taxon>
        <taxon>Pseudomonadati</taxon>
        <taxon>Verrucomicrobiota</taxon>
        <taxon>Opitutia</taxon>
        <taxon>Opitutales</taxon>
        <taxon>Opitutaceae</taxon>
        <taxon>Termitidicoccus</taxon>
    </lineage>
</organism>
<proteinExistence type="predicted"/>
<dbReference type="PANTHER" id="PTHR31527:SF0">
    <property type="entry name" value="RE64534P"/>
    <property type="match status" value="1"/>
</dbReference>
<dbReference type="NCBIfam" id="TIGR03425">
    <property type="entry name" value="urea_degr_2"/>
    <property type="match status" value="1"/>
</dbReference>
<dbReference type="InterPro" id="IPR018959">
    <property type="entry name" value="DUF1989"/>
</dbReference>
<dbReference type="STRING" id="1184151.AW736_10415"/>
<feature type="domain" description="DUF1989" evidence="2">
    <location>
        <begin position="39"/>
        <end position="211"/>
    </location>
</feature>
<dbReference type="PANTHER" id="PTHR31527">
    <property type="entry name" value="RE64534P"/>
    <property type="match status" value="1"/>
</dbReference>
<comment type="caution">
    <text evidence="3">The sequence shown here is derived from an EMBL/GenBank/DDBJ whole genome shotgun (WGS) entry which is preliminary data.</text>
</comment>
<dbReference type="EMBL" id="LRRQ01000076">
    <property type="protein sequence ID" value="OAM89740.1"/>
    <property type="molecule type" value="Genomic_DNA"/>
</dbReference>
<evidence type="ECO:0000259" key="2">
    <source>
        <dbReference type="Pfam" id="PF09347"/>
    </source>
</evidence>
<name>A0A178IIL9_9BACT</name>
<gene>
    <name evidence="3" type="ORF">AW736_10415</name>
</gene>
<dbReference type="OrthoDB" id="9772660at2"/>
<dbReference type="AlphaFoldDB" id="A0A178IIL9"/>
<sequence length="267" mass="30003">MPLLVPPAPSGTTFTTTRPAGPAPVPPAEIPPERLLYEETLPGGAGWSWSLRRHLTLRLTALENGANVSLICFNRHDLVDRYNMADTLKGQHTAKLTAGYILVSDMGRAMLSITGDTLGWHDAISGHDNAGIVRQKWGERSYQAARNEWFQNSRDHFLMELGKHGLDRRDLVANVNFFSKVTADDEGVMHYVPDHAKAGDFIDLRAEMDLLVILTTCHHPLDTAESYSPKKVKLQLWRSDPPGPGDWCRKYRPENERAFFNSEVLYI</sequence>
<keyword evidence="4" id="KW-1185">Reference proteome</keyword>
<evidence type="ECO:0000313" key="3">
    <source>
        <dbReference type="EMBL" id="OAM89740.1"/>
    </source>
</evidence>
<evidence type="ECO:0000256" key="1">
    <source>
        <dbReference type="SAM" id="MobiDB-lite"/>
    </source>
</evidence>
<feature type="region of interest" description="Disordered" evidence="1">
    <location>
        <begin position="1"/>
        <end position="30"/>
    </location>
</feature>
<dbReference type="Proteomes" id="UP000078486">
    <property type="component" value="Unassembled WGS sequence"/>
</dbReference>
<evidence type="ECO:0000313" key="4">
    <source>
        <dbReference type="Proteomes" id="UP000078486"/>
    </source>
</evidence>
<feature type="compositionally biased region" description="Pro residues" evidence="1">
    <location>
        <begin position="21"/>
        <end position="30"/>
    </location>
</feature>
<accession>A0A178IIL9</accession>
<dbReference type="RefSeq" id="WP_068770205.1">
    <property type="nucleotide sequence ID" value="NZ_CP109796.1"/>
</dbReference>
<reference evidence="3 4" key="1">
    <citation type="submission" date="2016-01" db="EMBL/GenBank/DDBJ databases">
        <title>High potential of lignocellulose degradation of a new Verrucomicrobia species.</title>
        <authorList>
            <person name="Wang Y."/>
            <person name="Shi Y."/>
            <person name="Qiu Z."/>
            <person name="Liu S."/>
            <person name="Yang H."/>
        </authorList>
    </citation>
    <scope>NUCLEOTIDE SEQUENCE [LARGE SCALE GENOMIC DNA]</scope>
    <source>
        <strain evidence="3 4">TSB47</strain>
    </source>
</reference>
<protein>
    <submittedName>
        <fullName evidence="3">Urea carboxylase</fullName>
    </submittedName>
</protein>
<dbReference type="InterPro" id="IPR017792">
    <property type="entry name" value="UAAP1"/>
</dbReference>
<dbReference type="Pfam" id="PF09347">
    <property type="entry name" value="DUF1989"/>
    <property type="match status" value="1"/>
</dbReference>